<dbReference type="Pfam" id="PF00296">
    <property type="entry name" value="Bac_luciferase"/>
    <property type="match status" value="1"/>
</dbReference>
<dbReference type="OrthoDB" id="9780518at2"/>
<feature type="domain" description="Luciferase-like" evidence="2">
    <location>
        <begin position="1"/>
        <end position="296"/>
    </location>
</feature>
<dbReference type="GO" id="GO:0005829">
    <property type="term" value="C:cytosol"/>
    <property type="evidence" value="ECO:0007669"/>
    <property type="project" value="TreeGrafter"/>
</dbReference>
<organism evidence="3 4">
    <name type="scientific">Paenibacillus solani</name>
    <dbReference type="NCBI Taxonomy" id="1705565"/>
    <lineage>
        <taxon>Bacteria</taxon>
        <taxon>Bacillati</taxon>
        <taxon>Bacillota</taxon>
        <taxon>Bacilli</taxon>
        <taxon>Bacillales</taxon>
        <taxon>Paenibacillaceae</taxon>
        <taxon>Paenibacillus</taxon>
    </lineage>
</organism>
<dbReference type="GO" id="GO:0016705">
    <property type="term" value="F:oxidoreductase activity, acting on paired donors, with incorporation or reduction of molecular oxygen"/>
    <property type="evidence" value="ECO:0007669"/>
    <property type="project" value="InterPro"/>
</dbReference>
<dbReference type="RefSeq" id="WP_054402155.1">
    <property type="nucleotide sequence ID" value="NZ_LIUT01000001.1"/>
</dbReference>
<dbReference type="InterPro" id="IPR019949">
    <property type="entry name" value="CmoO-like"/>
</dbReference>
<dbReference type="InterPro" id="IPR036661">
    <property type="entry name" value="Luciferase-like_sf"/>
</dbReference>
<comment type="similarity">
    <text evidence="1">To bacterial alkanal monooxygenase alpha and beta chains.</text>
</comment>
<reference evidence="4" key="1">
    <citation type="submission" date="2015-08" db="EMBL/GenBank/DDBJ databases">
        <title>Genome sequencing project for genomic taxonomy and phylogenomics of Bacillus-like bacteria.</title>
        <authorList>
            <person name="Liu B."/>
            <person name="Wang J."/>
            <person name="Zhu Y."/>
            <person name="Liu G."/>
            <person name="Chen Q."/>
            <person name="Chen Z."/>
            <person name="Lan J."/>
            <person name="Che J."/>
            <person name="Ge C."/>
            <person name="Shi H."/>
            <person name="Pan Z."/>
            <person name="Liu X."/>
        </authorList>
    </citation>
    <scope>NUCLEOTIDE SEQUENCE [LARGE SCALE GENOMIC DNA]</scope>
    <source>
        <strain evidence="4">FJAT-22460</strain>
    </source>
</reference>
<dbReference type="NCBIfam" id="TIGR03558">
    <property type="entry name" value="oxido_grp_1"/>
    <property type="match status" value="1"/>
</dbReference>
<evidence type="ECO:0000259" key="2">
    <source>
        <dbReference type="Pfam" id="PF00296"/>
    </source>
</evidence>
<keyword evidence="4" id="KW-1185">Reference proteome</keyword>
<dbReference type="SUPFAM" id="SSF51679">
    <property type="entry name" value="Bacterial luciferase-like"/>
    <property type="match status" value="1"/>
</dbReference>
<dbReference type="FunFam" id="3.20.20.30:FF:000002">
    <property type="entry name" value="LLM class flavin-dependent oxidoreductase"/>
    <property type="match status" value="1"/>
</dbReference>
<protein>
    <submittedName>
        <fullName evidence="3">Luciferase</fullName>
    </submittedName>
</protein>
<dbReference type="PANTHER" id="PTHR30137">
    <property type="entry name" value="LUCIFERASE-LIKE MONOOXYGENASE"/>
    <property type="match status" value="1"/>
</dbReference>
<name>A0A0M1P3P6_9BACL</name>
<dbReference type="AlphaFoldDB" id="A0A0M1P3P6"/>
<dbReference type="EMBL" id="LIUT01000001">
    <property type="protein sequence ID" value="KOR89108.1"/>
    <property type="molecule type" value="Genomic_DNA"/>
</dbReference>
<dbReference type="InterPro" id="IPR011251">
    <property type="entry name" value="Luciferase-like_dom"/>
</dbReference>
<dbReference type="Gene3D" id="3.20.20.30">
    <property type="entry name" value="Luciferase-like domain"/>
    <property type="match status" value="1"/>
</dbReference>
<proteinExistence type="predicted"/>
<dbReference type="PANTHER" id="PTHR30137:SF19">
    <property type="entry name" value="LUCIFERASE-LIKE MONOOXYGENASE"/>
    <property type="match status" value="1"/>
</dbReference>
<gene>
    <name evidence="3" type="ORF">AM231_07990</name>
</gene>
<comment type="caution">
    <text evidence="3">The sequence shown here is derived from an EMBL/GenBank/DDBJ whole genome shotgun (WGS) entry which is preliminary data.</text>
</comment>
<evidence type="ECO:0000313" key="4">
    <source>
        <dbReference type="Proteomes" id="UP000036932"/>
    </source>
</evidence>
<evidence type="ECO:0000256" key="1">
    <source>
        <dbReference type="ARBA" id="ARBA00007789"/>
    </source>
</evidence>
<accession>A0A0M1P3P6</accession>
<sequence length="333" mass="37134">MRLSILDQSPISSNQTANDALIESMKLAQAGEALGYTRYWIAEHHDLPGLACSAPEVMLSYIGANTNQIRIGSGAVLLPHYRPYKVAEVFNMLATLFPYRIDIGIGRAPGGSAEATNALSDNFLQKVWELPALVKELLHFLEDDFSADHEYSKISASPIPENSPVPWLLGTSEKSALLAARNGMPYTFGHFMSDNDGIAIIQAYRDAFRPRKEAQAPQVIVTVSAICGETTEQAEEIAESFLIWSLQGEGHQGVPSIKEAKQYKITEKEKDSLNKMRQNMIIGNPHEVKRKLMELQTDYQADEIMINTITYSPKDRIQSYKLIAKEIFSKENL</sequence>
<dbReference type="Proteomes" id="UP000036932">
    <property type="component" value="Unassembled WGS sequence"/>
</dbReference>
<dbReference type="InterPro" id="IPR050766">
    <property type="entry name" value="Bact_Lucif_Oxidored"/>
</dbReference>
<dbReference type="PATRIC" id="fig|1705565.3.peg.3529"/>
<dbReference type="CDD" id="cd00347">
    <property type="entry name" value="Flavin_utilizing_monoxygenases"/>
    <property type="match status" value="2"/>
</dbReference>
<evidence type="ECO:0000313" key="3">
    <source>
        <dbReference type="EMBL" id="KOR89108.1"/>
    </source>
</evidence>